<reference evidence="2" key="1">
    <citation type="submission" date="2022-01" db="EMBL/GenBank/DDBJ databases">
        <authorList>
            <person name="Criscuolo A."/>
        </authorList>
    </citation>
    <scope>NUCLEOTIDE SEQUENCE</scope>
    <source>
        <strain evidence="2">CIP111893</strain>
    </source>
</reference>
<name>A0ABN8FWU1_9BACL</name>
<accession>A0ABN8FWU1</accession>
<dbReference type="PANTHER" id="PTHR13887">
    <property type="entry name" value="GLUTATHIONE S-TRANSFERASE KAPPA"/>
    <property type="match status" value="1"/>
</dbReference>
<dbReference type="InterPro" id="IPR036249">
    <property type="entry name" value="Thioredoxin-like_sf"/>
</dbReference>
<dbReference type="PANTHER" id="PTHR13887:SF41">
    <property type="entry name" value="THIOREDOXIN SUPERFAMILY PROTEIN"/>
    <property type="match status" value="1"/>
</dbReference>
<evidence type="ECO:0000313" key="2">
    <source>
        <dbReference type="EMBL" id="CAH1193551.1"/>
    </source>
</evidence>
<dbReference type="InterPro" id="IPR001853">
    <property type="entry name" value="DSBA-like_thioredoxin_dom"/>
</dbReference>
<comment type="caution">
    <text evidence="2">The sequence shown here is derived from an EMBL/GenBank/DDBJ whole genome shotgun (WGS) entry which is preliminary data.</text>
</comment>
<protein>
    <recommendedName>
        <fullName evidence="1">DSBA-like thioredoxin domain-containing protein</fullName>
    </recommendedName>
</protein>
<dbReference type="Gene3D" id="3.40.30.10">
    <property type="entry name" value="Glutaredoxin"/>
    <property type="match status" value="1"/>
</dbReference>
<evidence type="ECO:0000259" key="1">
    <source>
        <dbReference type="Pfam" id="PF01323"/>
    </source>
</evidence>
<feature type="domain" description="DSBA-like thioredoxin" evidence="1">
    <location>
        <begin position="3"/>
        <end position="204"/>
    </location>
</feature>
<keyword evidence="3" id="KW-1185">Reference proteome</keyword>
<dbReference type="RefSeq" id="WP_236338736.1">
    <property type="nucleotide sequence ID" value="NZ_CAKMMF010000002.1"/>
</dbReference>
<organism evidence="2 3">
    <name type="scientific">Paenibacillus plantiphilus</name>
    <dbReference type="NCBI Taxonomy" id="2905650"/>
    <lineage>
        <taxon>Bacteria</taxon>
        <taxon>Bacillati</taxon>
        <taxon>Bacillota</taxon>
        <taxon>Bacilli</taxon>
        <taxon>Bacillales</taxon>
        <taxon>Paenibacillaceae</taxon>
        <taxon>Paenibacillus</taxon>
    </lineage>
</organism>
<evidence type="ECO:0000313" key="3">
    <source>
        <dbReference type="Proteomes" id="UP000838686"/>
    </source>
</evidence>
<proteinExistence type="predicted"/>
<gene>
    <name evidence="2" type="ORF">PAECIP111893_00491</name>
</gene>
<dbReference type="SUPFAM" id="SSF52833">
    <property type="entry name" value="Thioredoxin-like"/>
    <property type="match status" value="1"/>
</dbReference>
<dbReference type="Pfam" id="PF01323">
    <property type="entry name" value="DSBA"/>
    <property type="match status" value="1"/>
</dbReference>
<dbReference type="EMBL" id="CAKMMF010000002">
    <property type="protein sequence ID" value="CAH1193551.1"/>
    <property type="molecule type" value="Genomic_DNA"/>
</dbReference>
<sequence>MHIDLYSDMVCPWCRIGKQNLRRALELWEEAGGEPVTVRYHAYQLDPSLPEEGKPFAEAMRRKVGDPAQLQGMLEQVTKAGAAAGVNFRFELVTRMPHTRLAHRMVALLPQEKQGAAIDALFRAYFEEGRDIAKWNELSVIASELGEDASSLSAQLQAGEGNEPVDADLEAAAGIGITGVPFFVFNDRYALSGAYPAEKLVELLERVAKDEQP</sequence>
<dbReference type="CDD" id="cd03024">
    <property type="entry name" value="DsbA_FrnE"/>
    <property type="match status" value="1"/>
</dbReference>
<dbReference type="Proteomes" id="UP000838686">
    <property type="component" value="Unassembled WGS sequence"/>
</dbReference>